<sequence length="1192" mass="134670">MISKVNFYLILFLYLSAIQDSLQNVAFQYPAPGCIQIKVMGGYLTPVTGCVINPQKPSQGQKYIEQVPLGGKCFHHNECPDQSMCVQFRCEVAEPTGWKCDQYDRCGPDEACKHGICFKVNEKFCSSDRDCPRYMLCRRNRCVPERDHREKERQNFCPGRRRPYFKGNHPLSCDPRATIDMCPKGFYCDRKTSYCCEDYTEDEYDSEVDLELGEPCTYSKRRNPCRPKHSECIRSVCRCVRGYIERDKQCVPVRSSGSSTLGKSCSTVADCNVPYAQCAKGECTCRSGYLLDVDTCKPQVYNCPTGAPIVINNKVVQCTVQFFPDREDPEDSCPENTFCVSYGSPPVRNRHKRSSALAEGFCCPKINSICPVGAPHHCPNDDCQRHCPKNTHFCHKSGGYEWKEVCCDKPCLNGDVFENGQCVPERSSRRSTGGLRCSTAAECRASKMVCRNNDNASICVCDQESIFLNGNCVELKCPVGKPQKTENGKFVYCNESCSNKEYYCDQQLHICCSRKIGSTFEQRWKIISKLGQGEFGAVYCVQDLKRPGKNYALKAELRNQRNAVLKMDTLVLLKLRGKRHVCRFIRCGRNETINYLVMALVGANMDALRKSMPEKRFSLGTVCKIAIQCTEALRDLHEAGFIHRDIKPTNIAVGIDSERNIIKILDFGLARKFCDGDGVIRPPRERPGFRGTVLYASINAHKDLELGRQDDFFSTYYTIMEFLSGSLSWENCSTLEEVLRAKEQMPNVWNEQLPKPLNGIYKHLETLNYHTEPNYKWIISQFEQCAIESDIDLNDPFDWNKTTEQDIAVIVVQRCAYTVEQSAVFSGKTHLDAVNFEAPSTPSDAGHSGYHSDPSTWYTSGRRCFTCLSIIGWIDGCKRYQPGSCGGLCTEKYVEVAEKALKSNMMMAIAVMKTTPRLNNMATPSLATRPCTTYLSMHSSRTKLPYTPGEVTPSTSGGLAKQWLLVPPLLRKMVLWPGLEILYRTEQPCKRLPHSKMAISVPQMQYGILVDTCPISSPRQFYVLALAAGPYPGSWESAMICMEFGAILAITLACWKEPSVCIIVDTPTRILCKSRVRSLKSRPAANMSKKEMYRGHMTLAKKRCDVKPNDQGFMMKITDSVVLFGRRFRQCMKSCEKSRICPWILEAAAANLECVAFRNHQFHSSTFYKVLSKRSCIYNGRKGVSSTHLLLQ</sequence>
<dbReference type="InterPro" id="IPR000719">
    <property type="entry name" value="Prot_kinase_dom"/>
</dbReference>
<dbReference type="InterPro" id="IPR011009">
    <property type="entry name" value="Kinase-like_dom_sf"/>
</dbReference>
<accession>A0A0V1K6U3</accession>
<keyword evidence="1" id="KW-0547">Nucleotide-binding</keyword>
<dbReference type="InterPro" id="IPR055531">
    <property type="entry name" value="DUF7107"/>
</dbReference>
<keyword evidence="2" id="KW-0732">Signal</keyword>
<feature type="signal peptide" evidence="2">
    <location>
        <begin position="1"/>
        <end position="23"/>
    </location>
</feature>
<dbReference type="SUPFAM" id="SSF56112">
    <property type="entry name" value="Protein kinase-like (PK-like)"/>
    <property type="match status" value="1"/>
</dbReference>
<dbReference type="Pfam" id="PF00069">
    <property type="entry name" value="Pkinase"/>
    <property type="match status" value="1"/>
</dbReference>
<dbReference type="SMART" id="SM00220">
    <property type="entry name" value="S_TKc"/>
    <property type="match status" value="1"/>
</dbReference>
<organism evidence="4 5">
    <name type="scientific">Trichinella pseudospiralis</name>
    <name type="common">Parasitic roundworm</name>
    <dbReference type="NCBI Taxonomy" id="6337"/>
    <lineage>
        <taxon>Eukaryota</taxon>
        <taxon>Metazoa</taxon>
        <taxon>Ecdysozoa</taxon>
        <taxon>Nematoda</taxon>
        <taxon>Enoplea</taxon>
        <taxon>Dorylaimia</taxon>
        <taxon>Trichinellida</taxon>
        <taxon>Trichinellidae</taxon>
        <taxon>Trichinella</taxon>
    </lineage>
</organism>
<dbReference type="AlphaFoldDB" id="A0A0V1K6U3"/>
<gene>
    <name evidence="4" type="primary">Ttbk1</name>
    <name evidence="4" type="ORF">T4C_10926</name>
</gene>
<keyword evidence="4" id="KW-0808">Transferase</keyword>
<evidence type="ECO:0000313" key="5">
    <source>
        <dbReference type="Proteomes" id="UP000054826"/>
    </source>
</evidence>
<dbReference type="GO" id="GO:0004672">
    <property type="term" value="F:protein kinase activity"/>
    <property type="evidence" value="ECO:0007669"/>
    <property type="project" value="InterPro"/>
</dbReference>
<evidence type="ECO:0000259" key="3">
    <source>
        <dbReference type="PROSITE" id="PS50011"/>
    </source>
</evidence>
<evidence type="ECO:0000256" key="2">
    <source>
        <dbReference type="SAM" id="SignalP"/>
    </source>
</evidence>
<keyword evidence="1" id="KW-0067">ATP-binding</keyword>
<dbReference type="InterPro" id="IPR050235">
    <property type="entry name" value="CK1_Ser-Thr_kinase"/>
</dbReference>
<keyword evidence="4" id="KW-0418">Kinase</keyword>
<dbReference type="Proteomes" id="UP000054826">
    <property type="component" value="Unassembled WGS sequence"/>
</dbReference>
<dbReference type="InterPro" id="IPR006150">
    <property type="entry name" value="Cys_repeat_1"/>
</dbReference>
<dbReference type="GO" id="GO:0005524">
    <property type="term" value="F:ATP binding"/>
    <property type="evidence" value="ECO:0007669"/>
    <property type="project" value="UniProtKB-UniRule"/>
</dbReference>
<evidence type="ECO:0000313" key="4">
    <source>
        <dbReference type="EMBL" id="KRZ42928.1"/>
    </source>
</evidence>
<feature type="domain" description="Protein kinase" evidence="3">
    <location>
        <begin position="524"/>
        <end position="787"/>
    </location>
</feature>
<dbReference type="EMBL" id="JYDV01000012">
    <property type="protein sequence ID" value="KRZ42928.1"/>
    <property type="molecule type" value="Genomic_DNA"/>
</dbReference>
<dbReference type="PROSITE" id="PS50011">
    <property type="entry name" value="PROTEIN_KINASE_DOM"/>
    <property type="match status" value="1"/>
</dbReference>
<evidence type="ECO:0000256" key="1">
    <source>
        <dbReference type="PROSITE-ProRule" id="PRU10141"/>
    </source>
</evidence>
<dbReference type="InterPro" id="IPR017441">
    <property type="entry name" value="Protein_kinase_ATP_BS"/>
</dbReference>
<dbReference type="PROSITE" id="PS00107">
    <property type="entry name" value="PROTEIN_KINASE_ATP"/>
    <property type="match status" value="1"/>
</dbReference>
<feature type="chain" id="PRO_5006880850" evidence="2">
    <location>
        <begin position="24"/>
        <end position="1192"/>
    </location>
</feature>
<reference evidence="4 5" key="1">
    <citation type="submission" date="2015-01" db="EMBL/GenBank/DDBJ databases">
        <title>Evolution of Trichinella species and genotypes.</title>
        <authorList>
            <person name="Korhonen P.K."/>
            <person name="Edoardo P."/>
            <person name="Giuseppe L.R."/>
            <person name="Gasser R.B."/>
        </authorList>
    </citation>
    <scope>NUCLEOTIDE SEQUENCE [LARGE SCALE GENOMIC DNA]</scope>
    <source>
        <strain evidence="4">ISS176</strain>
    </source>
</reference>
<protein>
    <submittedName>
        <fullName evidence="4">Tau-tubulin kinase 1</fullName>
    </submittedName>
</protein>
<dbReference type="SMART" id="SM00289">
    <property type="entry name" value="WR1"/>
    <property type="match status" value="4"/>
</dbReference>
<dbReference type="PANTHER" id="PTHR11909">
    <property type="entry name" value="CASEIN KINASE-RELATED"/>
    <property type="match status" value="1"/>
</dbReference>
<name>A0A0V1K6U3_TRIPS</name>
<proteinExistence type="predicted"/>
<comment type="caution">
    <text evidence="4">The sequence shown here is derived from an EMBL/GenBank/DDBJ whole genome shotgun (WGS) entry which is preliminary data.</text>
</comment>
<dbReference type="Pfam" id="PF23416">
    <property type="entry name" value="DUF7107"/>
    <property type="match status" value="1"/>
</dbReference>
<feature type="binding site" evidence="1">
    <location>
        <position position="554"/>
    </location>
    <ligand>
        <name>ATP</name>
        <dbReference type="ChEBI" id="CHEBI:30616"/>
    </ligand>
</feature>
<dbReference type="Gene3D" id="1.10.510.10">
    <property type="entry name" value="Transferase(Phosphotransferase) domain 1"/>
    <property type="match status" value="1"/>
</dbReference>